<reference evidence="2" key="1">
    <citation type="journal article" date="2019" name="Plant Biotechnol. J.">
        <title>Genome sequencing of the Australian wild diploid species Gossypium australe highlights disease resistance and delayed gland morphogenesis.</title>
        <authorList>
            <person name="Cai Y."/>
            <person name="Cai X."/>
            <person name="Wang Q."/>
            <person name="Wang P."/>
            <person name="Zhang Y."/>
            <person name="Cai C."/>
            <person name="Xu Y."/>
            <person name="Wang K."/>
            <person name="Zhou Z."/>
            <person name="Wang C."/>
            <person name="Geng S."/>
            <person name="Li B."/>
            <person name="Dong Q."/>
            <person name="Hou Y."/>
            <person name="Wang H."/>
            <person name="Ai P."/>
            <person name="Liu Z."/>
            <person name="Yi F."/>
            <person name="Sun M."/>
            <person name="An G."/>
            <person name="Cheng J."/>
            <person name="Zhang Y."/>
            <person name="Shi Q."/>
            <person name="Xie Y."/>
            <person name="Shi X."/>
            <person name="Chang Y."/>
            <person name="Huang F."/>
            <person name="Chen Y."/>
            <person name="Hong S."/>
            <person name="Mi L."/>
            <person name="Sun Q."/>
            <person name="Zhang L."/>
            <person name="Zhou B."/>
            <person name="Peng R."/>
            <person name="Zhang X."/>
            <person name="Liu F."/>
        </authorList>
    </citation>
    <scope>NUCLEOTIDE SEQUENCE [LARGE SCALE GENOMIC DNA]</scope>
    <source>
        <strain evidence="2">cv. PA1801</strain>
    </source>
</reference>
<dbReference type="GO" id="GO:0003964">
    <property type="term" value="F:RNA-directed DNA polymerase activity"/>
    <property type="evidence" value="ECO:0007669"/>
    <property type="project" value="UniProtKB-KW"/>
</dbReference>
<keyword evidence="1" id="KW-0808">Transferase</keyword>
<organism evidence="1 2">
    <name type="scientific">Gossypium australe</name>
    <dbReference type="NCBI Taxonomy" id="47621"/>
    <lineage>
        <taxon>Eukaryota</taxon>
        <taxon>Viridiplantae</taxon>
        <taxon>Streptophyta</taxon>
        <taxon>Embryophyta</taxon>
        <taxon>Tracheophyta</taxon>
        <taxon>Spermatophyta</taxon>
        <taxon>Magnoliopsida</taxon>
        <taxon>eudicotyledons</taxon>
        <taxon>Gunneridae</taxon>
        <taxon>Pentapetalae</taxon>
        <taxon>rosids</taxon>
        <taxon>malvids</taxon>
        <taxon>Malvales</taxon>
        <taxon>Malvaceae</taxon>
        <taxon>Malvoideae</taxon>
        <taxon>Gossypium</taxon>
    </lineage>
</organism>
<dbReference type="EMBL" id="SMMG02000002">
    <property type="protein sequence ID" value="KAA3483931.1"/>
    <property type="molecule type" value="Genomic_DNA"/>
</dbReference>
<proteinExistence type="predicted"/>
<evidence type="ECO:0000313" key="1">
    <source>
        <dbReference type="EMBL" id="KAA3483931.1"/>
    </source>
</evidence>
<sequence>MRGAQTGRERFVLNHLFFANECVQFSDASRVGAQVVYNLILECESISSQKVNFDKSFIFIDSNVEARWESFGGPITNLFKVSVRPIGYHYASRKMMCWCILTKPTCLLLELFKAKYFPQTNFMYAKIGASPSLT</sequence>
<gene>
    <name evidence="1" type="ORF">EPI10_006052</name>
</gene>
<dbReference type="Proteomes" id="UP000325315">
    <property type="component" value="Unassembled WGS sequence"/>
</dbReference>
<name>A0A5B6WPW8_9ROSI</name>
<dbReference type="AlphaFoldDB" id="A0A5B6WPW8"/>
<protein>
    <submittedName>
        <fullName evidence="1">Reverse transcriptase</fullName>
    </submittedName>
</protein>
<accession>A0A5B6WPW8</accession>
<evidence type="ECO:0000313" key="2">
    <source>
        <dbReference type="Proteomes" id="UP000325315"/>
    </source>
</evidence>
<keyword evidence="1" id="KW-0548">Nucleotidyltransferase</keyword>
<keyword evidence="2" id="KW-1185">Reference proteome</keyword>
<keyword evidence="1" id="KW-0695">RNA-directed DNA polymerase</keyword>
<comment type="caution">
    <text evidence="1">The sequence shown here is derived from an EMBL/GenBank/DDBJ whole genome shotgun (WGS) entry which is preliminary data.</text>
</comment>